<accession>A0A7W7QKK2</accession>
<feature type="region of interest" description="Disordered" evidence="1">
    <location>
        <begin position="1"/>
        <end position="43"/>
    </location>
</feature>
<reference evidence="2 3" key="1">
    <citation type="submission" date="2020-08" db="EMBL/GenBank/DDBJ databases">
        <title>Genomic Encyclopedia of Type Strains, Phase III (KMG-III): the genomes of soil and plant-associated and newly described type strains.</title>
        <authorList>
            <person name="Whitman W."/>
        </authorList>
    </citation>
    <scope>NUCLEOTIDE SEQUENCE [LARGE SCALE GENOMIC DNA]</scope>
    <source>
        <strain evidence="2 3">CECT 8840</strain>
    </source>
</reference>
<keyword evidence="3" id="KW-1185">Reference proteome</keyword>
<evidence type="ECO:0000256" key="1">
    <source>
        <dbReference type="SAM" id="MobiDB-lite"/>
    </source>
</evidence>
<proteinExistence type="predicted"/>
<name>A0A7W7QKK2_9ACTN</name>
<dbReference type="Proteomes" id="UP000552644">
    <property type="component" value="Unassembled WGS sequence"/>
</dbReference>
<evidence type="ECO:0000313" key="2">
    <source>
        <dbReference type="EMBL" id="MBB4915124.1"/>
    </source>
</evidence>
<feature type="compositionally biased region" description="Basic residues" evidence="1">
    <location>
        <begin position="7"/>
        <end position="20"/>
    </location>
</feature>
<comment type="caution">
    <text evidence="2">The sequence shown here is derived from an EMBL/GenBank/DDBJ whole genome shotgun (WGS) entry which is preliminary data.</text>
</comment>
<protein>
    <submittedName>
        <fullName evidence="2">Uncharacterized protein</fullName>
    </submittedName>
</protein>
<evidence type="ECO:0000313" key="3">
    <source>
        <dbReference type="Proteomes" id="UP000552644"/>
    </source>
</evidence>
<gene>
    <name evidence="2" type="ORF">FHS44_002209</name>
</gene>
<sequence length="43" mass="4912">MDAPHTRWGRGKTTGRRHTADHRSRPPAQRRRSHPPTGGTCHM</sequence>
<organism evidence="2 3">
    <name type="scientific">Streptosporangium saharense</name>
    <dbReference type="NCBI Taxonomy" id="1706840"/>
    <lineage>
        <taxon>Bacteria</taxon>
        <taxon>Bacillati</taxon>
        <taxon>Actinomycetota</taxon>
        <taxon>Actinomycetes</taxon>
        <taxon>Streptosporangiales</taxon>
        <taxon>Streptosporangiaceae</taxon>
        <taxon>Streptosporangium</taxon>
    </lineage>
</organism>
<dbReference type="EMBL" id="JACHJP010000002">
    <property type="protein sequence ID" value="MBB4915124.1"/>
    <property type="molecule type" value="Genomic_DNA"/>
</dbReference>
<dbReference type="AlphaFoldDB" id="A0A7W7QKK2"/>